<evidence type="ECO:0008006" key="4">
    <source>
        <dbReference type="Google" id="ProtNLM"/>
    </source>
</evidence>
<feature type="region of interest" description="Disordered" evidence="1">
    <location>
        <begin position="300"/>
        <end position="336"/>
    </location>
</feature>
<dbReference type="SUPFAM" id="SSF52047">
    <property type="entry name" value="RNI-like"/>
    <property type="match status" value="1"/>
</dbReference>
<name>A0AAD7CE28_9AGAR</name>
<evidence type="ECO:0000256" key="1">
    <source>
        <dbReference type="SAM" id="MobiDB-lite"/>
    </source>
</evidence>
<keyword evidence="3" id="KW-1185">Reference proteome</keyword>
<evidence type="ECO:0000313" key="3">
    <source>
        <dbReference type="Proteomes" id="UP001221142"/>
    </source>
</evidence>
<dbReference type="InterPro" id="IPR032675">
    <property type="entry name" value="LRR_dom_sf"/>
</dbReference>
<dbReference type="EMBL" id="JARKIF010000003">
    <property type="protein sequence ID" value="KAJ7644576.1"/>
    <property type="molecule type" value="Genomic_DNA"/>
</dbReference>
<evidence type="ECO:0000313" key="2">
    <source>
        <dbReference type="EMBL" id="KAJ7644576.1"/>
    </source>
</evidence>
<gene>
    <name evidence="2" type="ORF">FB45DRAFT_898238</name>
</gene>
<feature type="compositionally biased region" description="Low complexity" evidence="1">
    <location>
        <begin position="307"/>
        <end position="323"/>
    </location>
</feature>
<dbReference type="Proteomes" id="UP001221142">
    <property type="component" value="Unassembled WGS sequence"/>
</dbReference>
<reference evidence="2" key="1">
    <citation type="submission" date="2023-03" db="EMBL/GenBank/DDBJ databases">
        <title>Massive genome expansion in bonnet fungi (Mycena s.s.) driven by repeated elements and novel gene families across ecological guilds.</title>
        <authorList>
            <consortium name="Lawrence Berkeley National Laboratory"/>
            <person name="Harder C.B."/>
            <person name="Miyauchi S."/>
            <person name="Viragh M."/>
            <person name="Kuo A."/>
            <person name="Thoen E."/>
            <person name="Andreopoulos B."/>
            <person name="Lu D."/>
            <person name="Skrede I."/>
            <person name="Drula E."/>
            <person name="Henrissat B."/>
            <person name="Morin E."/>
            <person name="Kohler A."/>
            <person name="Barry K."/>
            <person name="LaButti K."/>
            <person name="Morin E."/>
            <person name="Salamov A."/>
            <person name="Lipzen A."/>
            <person name="Mereny Z."/>
            <person name="Hegedus B."/>
            <person name="Baldrian P."/>
            <person name="Stursova M."/>
            <person name="Weitz H."/>
            <person name="Taylor A."/>
            <person name="Grigoriev I.V."/>
            <person name="Nagy L.G."/>
            <person name="Martin F."/>
            <person name="Kauserud H."/>
        </authorList>
    </citation>
    <scope>NUCLEOTIDE SEQUENCE</scope>
    <source>
        <strain evidence="2">9284</strain>
    </source>
</reference>
<organism evidence="2 3">
    <name type="scientific">Roridomyces roridus</name>
    <dbReference type="NCBI Taxonomy" id="1738132"/>
    <lineage>
        <taxon>Eukaryota</taxon>
        <taxon>Fungi</taxon>
        <taxon>Dikarya</taxon>
        <taxon>Basidiomycota</taxon>
        <taxon>Agaricomycotina</taxon>
        <taxon>Agaricomycetes</taxon>
        <taxon>Agaricomycetidae</taxon>
        <taxon>Agaricales</taxon>
        <taxon>Marasmiineae</taxon>
        <taxon>Mycenaceae</taxon>
        <taxon>Roridomyces</taxon>
    </lineage>
</organism>
<dbReference type="Gene3D" id="3.80.10.10">
    <property type="entry name" value="Ribonuclease Inhibitor"/>
    <property type="match status" value="1"/>
</dbReference>
<comment type="caution">
    <text evidence="2">The sequence shown here is derived from an EMBL/GenBank/DDBJ whole genome shotgun (WGS) entry which is preliminary data.</text>
</comment>
<dbReference type="AlphaFoldDB" id="A0AAD7CE28"/>
<proteinExistence type="predicted"/>
<accession>A0AAD7CE28</accession>
<sequence>MDLLCAVAPRWKSAELHIPSLSALIQRIQPVSLPSLTALVIQTDGVPDAAEIQTLSLSIPWAQLTSLTLGLASRFPDHCLRALVQCTSLVSAEFETEGWERVPNFSSMERATLAKLTSLKLSFVNRHRYRWQQIMPFLDQLALPALRVLRLRLNKRVPWTGSTLAEFQLRSQSLDFLEISDCSLQSDDFKDVLENWPALRELEMINCPDAFEDELIIALPTLLRPNYDIHEVELDEMIASRWWTKAQLRKMATPPPVARWKSIYISIQGLAGGFSKEFSAGIKNYRAQGLDVTVDWTVKSESDGSDCEGSASDGSASDGTESGISAPDGGESNGSE</sequence>
<protein>
    <recommendedName>
        <fullName evidence="4">F-box domain-containing protein</fullName>
    </recommendedName>
</protein>